<dbReference type="Gene3D" id="1.10.10.10">
    <property type="entry name" value="Winged helix-like DNA-binding domain superfamily/Winged helix DNA-binding domain"/>
    <property type="match status" value="1"/>
</dbReference>
<dbReference type="KEGG" id="mhd:Marky_1465"/>
<dbReference type="InterPro" id="IPR027417">
    <property type="entry name" value="P-loop_NTPase"/>
</dbReference>
<gene>
    <name evidence="2" type="ordered locus">Marky_1465</name>
</gene>
<dbReference type="STRING" id="869210.Marky_1465"/>
<dbReference type="Proteomes" id="UP000007030">
    <property type="component" value="Chromosome"/>
</dbReference>
<proteinExistence type="predicted"/>
<dbReference type="Pfam" id="PF03704">
    <property type="entry name" value="BTAD"/>
    <property type="match status" value="1"/>
</dbReference>
<dbReference type="EMBL" id="CP002630">
    <property type="protein sequence ID" value="AEB12200.1"/>
    <property type="molecule type" value="Genomic_DNA"/>
</dbReference>
<dbReference type="Gene3D" id="1.25.40.10">
    <property type="entry name" value="Tetratricopeptide repeat domain"/>
    <property type="match status" value="2"/>
</dbReference>
<evidence type="ECO:0000259" key="1">
    <source>
        <dbReference type="SMART" id="SM01043"/>
    </source>
</evidence>
<keyword evidence="3" id="KW-1185">Reference proteome</keyword>
<dbReference type="GO" id="GO:0003677">
    <property type="term" value="F:DNA binding"/>
    <property type="evidence" value="ECO:0007669"/>
    <property type="project" value="InterPro"/>
</dbReference>
<dbReference type="SUPFAM" id="SSF48452">
    <property type="entry name" value="TPR-like"/>
    <property type="match status" value="2"/>
</dbReference>
<dbReference type="InterPro" id="IPR051677">
    <property type="entry name" value="AfsR-DnrI-RedD_regulator"/>
</dbReference>
<reference evidence="2 3" key="1">
    <citation type="journal article" date="2012" name="Stand. Genomic Sci.">
        <title>Complete genome sequence of the aerobic, heterotroph Marinithermus hydrothermalis type strain (T1(T)) from a deep-sea hydrothermal vent chimney.</title>
        <authorList>
            <person name="Copeland A."/>
            <person name="Gu W."/>
            <person name="Yasawong M."/>
            <person name="Lapidus A."/>
            <person name="Lucas S."/>
            <person name="Deshpande S."/>
            <person name="Pagani I."/>
            <person name="Tapia R."/>
            <person name="Cheng J.F."/>
            <person name="Goodwin L.A."/>
            <person name="Pitluck S."/>
            <person name="Liolios K."/>
            <person name="Ivanova N."/>
            <person name="Mavromatis K."/>
            <person name="Mikhailova N."/>
            <person name="Pati A."/>
            <person name="Chen A."/>
            <person name="Palaniappan K."/>
            <person name="Land M."/>
            <person name="Pan C."/>
            <person name="Brambilla E.M."/>
            <person name="Rohde M."/>
            <person name="Tindall B.J."/>
            <person name="Sikorski J."/>
            <person name="Goker M."/>
            <person name="Detter J.C."/>
            <person name="Bristow J."/>
            <person name="Eisen J.A."/>
            <person name="Markowitz V."/>
            <person name="Hugenholtz P."/>
            <person name="Kyrpides N.C."/>
            <person name="Klenk H.P."/>
            <person name="Woyke T."/>
        </authorList>
    </citation>
    <scope>NUCLEOTIDE SEQUENCE [LARGE SCALE GENOMIC DNA]</scope>
    <source>
        <strain evidence="3">DSM 14884 / JCM 11576 / T1</strain>
    </source>
</reference>
<dbReference type="HOGENOM" id="CLU_322331_0_0_0"/>
<feature type="domain" description="Bacterial transcriptional activator" evidence="1">
    <location>
        <begin position="775"/>
        <end position="898"/>
    </location>
</feature>
<dbReference type="SMART" id="SM01043">
    <property type="entry name" value="BTAD"/>
    <property type="match status" value="1"/>
</dbReference>
<dbReference type="InterPro" id="IPR005158">
    <property type="entry name" value="BTAD"/>
</dbReference>
<dbReference type="AlphaFoldDB" id="F2NPB9"/>
<dbReference type="eggNOG" id="COG2909">
    <property type="taxonomic scope" value="Bacteria"/>
</dbReference>
<dbReference type="RefSeq" id="WP_013704247.1">
    <property type="nucleotide sequence ID" value="NC_015387.1"/>
</dbReference>
<dbReference type="InterPro" id="IPR016032">
    <property type="entry name" value="Sig_transdc_resp-reg_C-effctor"/>
</dbReference>
<dbReference type="GO" id="GO:0006355">
    <property type="term" value="P:regulation of DNA-templated transcription"/>
    <property type="evidence" value="ECO:0007669"/>
    <property type="project" value="InterPro"/>
</dbReference>
<dbReference type="SUPFAM" id="SSF52540">
    <property type="entry name" value="P-loop containing nucleoside triphosphate hydrolases"/>
    <property type="match status" value="1"/>
</dbReference>
<evidence type="ECO:0000313" key="2">
    <source>
        <dbReference type="EMBL" id="AEB12200.1"/>
    </source>
</evidence>
<sequence length="898" mass="99405">MTGLRPKPSIRYLVRPRLLRRLPDDPGYVVWLQAPYGYGKSVLASQWADRLEAEAWRVIWIALARRKLRPALAQALALPPNTPWDVLTEALWHAPTLVVLEDLHKNAPVGPLLRTLGGLLLLASRQELTHPELPRLDSTGRLVHLKAADLAFTLEEAEALFPTPQAAHAAWRQCRGWPLPLHLAALHGRIPEREALLEGARQSLSPEAWAEGLLLAAVPYLPHGAATPATRALVEAGFAQELMGGYRLHPLIATTLRKVYPKAVRQAVRAAVRRLPPLTHGEALAGAGMLEELAAFLEEDYAPAGHEPEAVLRWDALAPGPRGPTRLLGLGWALSATGANARAVQALLQAARHPSATADQIVTALGWAITCLPPTPSPEAHAFIAEGERWVEQASPERAAAFFTNVGEYYLAAAEPARAEAFLQQAAQRMPPGHYNRAVLQNTLAEAQWERWGDLEGYIARVEDSLTVMQAHVPYNLPANHRNLGVFKALLGQRTEALQHFDEAVRWAKQNRILALVAQAEKAALLEALEPLPELAARCTAWRHPWAQDRTHALWAQVLRKAKDPEAALRVLEGQDGPFAQAERALVLLDLNQPDAALACADRSLAGCRTREQRLAAQAARYRVTRAPQDLQDLLELTLARERVLPGLVPLESLPQDRPTLARAYPLEAVLRSGWKDAVRLRHAEIPPLELEVLGGVRARTLGASLPLTTRQREILTLLTLRQSREAIGAALWPEADAEKVRNNLHVQLNLLRKTLEPWGVPTFLTPEGLARTRCDLWDLERALEARDAEAVLGLYRGPLAPEVDLPLVNEARAHLVEQVNAALFAASSAAPPLRAEAMLLRVLELDPLHEEALKRLLWLLVRRGRKREAWRRYRAFAERLWTELGVEPSPETRNLLA</sequence>
<organism evidence="2 3">
    <name type="scientific">Marinithermus hydrothermalis (strain DSM 14884 / JCM 11576 / T1)</name>
    <dbReference type="NCBI Taxonomy" id="869210"/>
    <lineage>
        <taxon>Bacteria</taxon>
        <taxon>Thermotogati</taxon>
        <taxon>Deinococcota</taxon>
        <taxon>Deinococci</taxon>
        <taxon>Thermales</taxon>
        <taxon>Thermaceae</taxon>
        <taxon>Marinithermus</taxon>
    </lineage>
</organism>
<accession>F2NPB9</accession>
<protein>
    <submittedName>
        <fullName evidence="2">Response regulator receiver and SARP domain protein</fullName>
    </submittedName>
</protein>
<dbReference type="PANTHER" id="PTHR35807">
    <property type="entry name" value="TRANSCRIPTIONAL REGULATOR REDD-RELATED"/>
    <property type="match status" value="1"/>
</dbReference>
<dbReference type="InterPro" id="IPR036388">
    <property type="entry name" value="WH-like_DNA-bd_sf"/>
</dbReference>
<name>F2NPB9_MARHT</name>
<dbReference type="OrthoDB" id="28884at2"/>
<dbReference type="InterPro" id="IPR011990">
    <property type="entry name" value="TPR-like_helical_dom_sf"/>
</dbReference>
<dbReference type="PANTHER" id="PTHR35807:SF2">
    <property type="entry name" value="TRANSCRIPTIONAL ACTIVATOR DOMAIN"/>
    <property type="match status" value="1"/>
</dbReference>
<dbReference type="SUPFAM" id="SSF46894">
    <property type="entry name" value="C-terminal effector domain of the bipartite response regulators"/>
    <property type="match status" value="1"/>
</dbReference>
<evidence type="ECO:0000313" key="3">
    <source>
        <dbReference type="Proteomes" id="UP000007030"/>
    </source>
</evidence>
<dbReference type="eggNOG" id="COG3629">
    <property type="taxonomic scope" value="Bacteria"/>
</dbReference>